<gene>
    <name evidence="5" type="ORF">D2L64_21730</name>
</gene>
<sequence>MIGFGANPPKNPHHRTAHGSWWDSMTVPAETTETTETTETRHTLNGATCTVA</sequence>
<keyword evidence="6" id="KW-1185">Reference proteome</keyword>
<evidence type="ECO:0000313" key="5">
    <source>
        <dbReference type="EMBL" id="RIV35597.1"/>
    </source>
</evidence>
<dbReference type="EMBL" id="QXEC01000025">
    <property type="protein sequence ID" value="RIV35597.1"/>
    <property type="molecule type" value="Genomic_DNA"/>
</dbReference>
<keyword evidence="2" id="KW-0624">Polysaccharide degradation</keyword>
<proteinExistence type="predicted"/>
<dbReference type="AlphaFoldDB" id="A0A418MQ91"/>
<accession>A0A418MQ91</accession>
<protein>
    <recommendedName>
        <fullName evidence="4">Glycoside hydrolase family 9 domain-containing protein</fullName>
    </recommendedName>
</protein>
<feature type="compositionally biased region" description="Polar residues" evidence="3">
    <location>
        <begin position="43"/>
        <end position="52"/>
    </location>
</feature>
<name>A0A418MQ91_9ACTN</name>
<evidence type="ECO:0000313" key="6">
    <source>
        <dbReference type="Proteomes" id="UP000283832"/>
    </source>
</evidence>
<dbReference type="GO" id="GO:0004553">
    <property type="term" value="F:hydrolase activity, hydrolyzing O-glycosyl compounds"/>
    <property type="evidence" value="ECO:0007669"/>
    <property type="project" value="InterPro"/>
</dbReference>
<feature type="region of interest" description="Disordered" evidence="3">
    <location>
        <begin position="1"/>
        <end position="52"/>
    </location>
</feature>
<dbReference type="InterPro" id="IPR012341">
    <property type="entry name" value="6hp_glycosidase-like_sf"/>
</dbReference>
<dbReference type="InterPro" id="IPR008928">
    <property type="entry name" value="6-hairpin_glycosidase_sf"/>
</dbReference>
<dbReference type="Proteomes" id="UP000283832">
    <property type="component" value="Unassembled WGS sequence"/>
</dbReference>
<evidence type="ECO:0000256" key="1">
    <source>
        <dbReference type="ARBA" id="ARBA00023277"/>
    </source>
</evidence>
<dbReference type="Gene3D" id="1.50.10.10">
    <property type="match status" value="1"/>
</dbReference>
<organism evidence="5 6">
    <name type="scientific">Micromonospora radicis</name>
    <dbReference type="NCBI Taxonomy" id="1894971"/>
    <lineage>
        <taxon>Bacteria</taxon>
        <taxon>Bacillati</taxon>
        <taxon>Actinomycetota</taxon>
        <taxon>Actinomycetes</taxon>
        <taxon>Micromonosporales</taxon>
        <taxon>Micromonosporaceae</taxon>
        <taxon>Micromonospora</taxon>
    </lineage>
</organism>
<feature type="domain" description="Glycoside hydrolase family 9" evidence="4">
    <location>
        <begin position="1"/>
        <end position="47"/>
    </location>
</feature>
<evidence type="ECO:0000256" key="2">
    <source>
        <dbReference type="ARBA" id="ARBA00023326"/>
    </source>
</evidence>
<keyword evidence="1" id="KW-0119">Carbohydrate metabolism</keyword>
<dbReference type="SUPFAM" id="SSF48208">
    <property type="entry name" value="Six-hairpin glycosidases"/>
    <property type="match status" value="1"/>
</dbReference>
<comment type="caution">
    <text evidence="5">The sequence shown here is derived from an EMBL/GenBank/DDBJ whole genome shotgun (WGS) entry which is preliminary data.</text>
</comment>
<evidence type="ECO:0000256" key="3">
    <source>
        <dbReference type="SAM" id="MobiDB-lite"/>
    </source>
</evidence>
<evidence type="ECO:0000259" key="4">
    <source>
        <dbReference type="Pfam" id="PF00759"/>
    </source>
</evidence>
<dbReference type="InterPro" id="IPR001701">
    <property type="entry name" value="Glyco_hydro_9"/>
</dbReference>
<dbReference type="Pfam" id="PF00759">
    <property type="entry name" value="Glyco_hydro_9"/>
    <property type="match status" value="1"/>
</dbReference>
<reference evidence="5 6" key="1">
    <citation type="submission" date="2018-08" db="EMBL/GenBank/DDBJ databases">
        <title>Jishengella sp. nov., isolated from a root of Azadirachta indica A. Juss. var. siamensis Valenton.</title>
        <authorList>
            <person name="Kuncharoen N."/>
            <person name="Tanasupawat S."/>
            <person name="Kudo T."/>
            <person name="Ohkuma M."/>
        </authorList>
    </citation>
    <scope>NUCLEOTIDE SEQUENCE [LARGE SCALE GENOMIC DNA]</scope>
    <source>
        <strain evidence="5 6">AZ1-13</strain>
    </source>
</reference>
<dbReference type="GO" id="GO:0000272">
    <property type="term" value="P:polysaccharide catabolic process"/>
    <property type="evidence" value="ECO:0007669"/>
    <property type="project" value="UniProtKB-KW"/>
</dbReference>